<keyword evidence="1" id="KW-1133">Transmembrane helix</keyword>
<feature type="domain" description="GlxA-like beta barrel" evidence="2">
    <location>
        <begin position="126"/>
        <end position="215"/>
    </location>
</feature>
<evidence type="ECO:0000313" key="4">
    <source>
        <dbReference type="Proteomes" id="UP000228809"/>
    </source>
</evidence>
<evidence type="ECO:0000256" key="1">
    <source>
        <dbReference type="SAM" id="Phobius"/>
    </source>
</evidence>
<dbReference type="AlphaFoldDB" id="A0A2M6WF48"/>
<feature type="transmembrane region" description="Helical" evidence="1">
    <location>
        <begin position="48"/>
        <end position="69"/>
    </location>
</feature>
<comment type="caution">
    <text evidence="3">The sequence shown here is derived from an EMBL/GenBank/DDBJ whole genome shotgun (WGS) entry which is preliminary data.</text>
</comment>
<accession>A0A2M6WF48</accession>
<dbReference type="EMBL" id="PFBJ01000003">
    <property type="protein sequence ID" value="PIT91412.1"/>
    <property type="molecule type" value="Genomic_DNA"/>
</dbReference>
<organism evidence="3 4">
    <name type="scientific">Candidatus Kaiserbacteria bacterium CG10_big_fil_rev_8_21_14_0_10_49_17</name>
    <dbReference type="NCBI Taxonomy" id="1974609"/>
    <lineage>
        <taxon>Bacteria</taxon>
        <taxon>Candidatus Kaiseribacteriota</taxon>
    </lineage>
</organism>
<sequence length="417" mass="45341">MANDAEDIVPPEKRSIRKVTVSDSRRPMRAQRVAADSANGHSARKSRWGLWLVALISVAALALGLSYVFSGAKIVVTPKERSSFVEGTFRAYKNPGFEELGYEIATITQEESVTVEATGEEEVENKASGFIVIYNDYSKTPQRLIKNTRFESPDGRIYRIEESVTVPGQKTENGAVVPGSIEVEVFADEPGEEYNTGLTDFTIPGLKGDDRYDHFYARSKTPITGGFVGVQAVVDESVKEAKTAELKEALESALLSSIVNQIPDGFVLVSGATMIEYSETRAVADGDGARLIQSGTLYAVLFPEGEFASFLARNTIAEFKSDDSVSADVSALSLTVADGAKPWEADEFAFSLSGNTTLTWLFDTDQLLRDLAGKAKGALPTILSGYPSIEKAEVILRPFWRGTFPDDPSDITLELTK</sequence>
<protein>
    <recommendedName>
        <fullName evidence="2">GlxA-like beta barrel domain-containing protein</fullName>
    </recommendedName>
</protein>
<gene>
    <name evidence="3" type="ORF">COU17_00270</name>
</gene>
<name>A0A2M6WF48_9BACT</name>
<keyword evidence="1" id="KW-0472">Membrane</keyword>
<dbReference type="InterPro" id="IPR049305">
    <property type="entry name" value="GlxA-like_b-barrel"/>
</dbReference>
<proteinExistence type="predicted"/>
<dbReference type="Proteomes" id="UP000228809">
    <property type="component" value="Unassembled WGS sequence"/>
</dbReference>
<keyword evidence="1" id="KW-0812">Transmembrane</keyword>
<dbReference type="Pfam" id="PF21110">
    <property type="entry name" value="GlxA"/>
    <property type="match status" value="1"/>
</dbReference>
<evidence type="ECO:0000259" key="2">
    <source>
        <dbReference type="Pfam" id="PF21110"/>
    </source>
</evidence>
<evidence type="ECO:0000313" key="3">
    <source>
        <dbReference type="EMBL" id="PIT91412.1"/>
    </source>
</evidence>
<reference evidence="4" key="1">
    <citation type="submission" date="2017-09" db="EMBL/GenBank/DDBJ databases">
        <title>Depth-based differentiation of microbial function through sediment-hosted aquifers and enrichment of novel symbionts in the deep terrestrial subsurface.</title>
        <authorList>
            <person name="Probst A.J."/>
            <person name="Ladd B."/>
            <person name="Jarett J.K."/>
            <person name="Geller-Mcgrath D.E."/>
            <person name="Sieber C.M.K."/>
            <person name="Emerson J.B."/>
            <person name="Anantharaman K."/>
            <person name="Thomas B.C."/>
            <person name="Malmstrom R."/>
            <person name="Stieglmeier M."/>
            <person name="Klingl A."/>
            <person name="Woyke T."/>
            <person name="Ryan C.M."/>
            <person name="Banfield J.F."/>
        </authorList>
    </citation>
    <scope>NUCLEOTIDE SEQUENCE [LARGE SCALE GENOMIC DNA]</scope>
</reference>